<dbReference type="PROSITE" id="PS00888">
    <property type="entry name" value="CNMP_BINDING_1"/>
    <property type="match status" value="1"/>
</dbReference>
<evidence type="ECO:0000259" key="2">
    <source>
        <dbReference type="PROSITE" id="PS50206"/>
    </source>
</evidence>
<dbReference type="RefSeq" id="WP_130460119.1">
    <property type="nucleotide sequence ID" value="NZ_SHKM01000003.1"/>
</dbReference>
<dbReference type="CDD" id="cd00038">
    <property type="entry name" value="CAP_ED"/>
    <property type="match status" value="1"/>
</dbReference>
<organism evidence="3 4">
    <name type="scientific">Azospira oryzae</name>
    <dbReference type="NCBI Taxonomy" id="146939"/>
    <lineage>
        <taxon>Bacteria</taxon>
        <taxon>Pseudomonadati</taxon>
        <taxon>Pseudomonadota</taxon>
        <taxon>Betaproteobacteria</taxon>
        <taxon>Rhodocyclales</taxon>
        <taxon>Rhodocyclaceae</taxon>
        <taxon>Azospira</taxon>
    </lineage>
</organism>
<dbReference type="Gene3D" id="3.40.250.10">
    <property type="entry name" value="Rhodanese-like domain"/>
    <property type="match status" value="1"/>
</dbReference>
<dbReference type="InterPro" id="IPR001763">
    <property type="entry name" value="Rhodanese-like_dom"/>
</dbReference>
<dbReference type="SMART" id="SM00100">
    <property type="entry name" value="cNMP"/>
    <property type="match status" value="1"/>
</dbReference>
<dbReference type="CDD" id="cd00158">
    <property type="entry name" value="RHOD"/>
    <property type="match status" value="1"/>
</dbReference>
<sequence length="360" mass="38688">MAKVSVEALARLSPLGNLSGERLAELAAYCRLESLAPGQALPRQRLEAGLSLYLLQGELRLSFADGSGAVLQAGSEAAAWPLGLQEPRPQALLAVGNVELLGVDGQLLDILLTWEQLAANAGVQKAPAVAPAAPEETTDWRQMSGAFNVQVLTASALGQLPPAHIDVLLQRFRRLRVPAGEVLIREGDVGDAYYLIESGSCEVTRRLGNKEVVLAQLGAGQAFGEEALVANARRNASVTMKSKGVLLKLGKEDFDALLRAPLLKGLSRDEAQDRVARGAVWVDVRYPAEFRFDGLPGAINLPVNEVRGAFGSLDPNREYVVYCQSGRRSSAVAFLLTQQGYQAWWLEGGLWGPLAETKEQ</sequence>
<dbReference type="Pfam" id="PF00581">
    <property type="entry name" value="Rhodanese"/>
    <property type="match status" value="1"/>
</dbReference>
<dbReference type="SUPFAM" id="SSF51206">
    <property type="entry name" value="cAMP-binding domain-like"/>
    <property type="match status" value="2"/>
</dbReference>
<evidence type="ECO:0000313" key="3">
    <source>
        <dbReference type="EMBL" id="RZT75855.1"/>
    </source>
</evidence>
<reference evidence="3 4" key="1">
    <citation type="submission" date="2019-02" db="EMBL/GenBank/DDBJ databases">
        <title>Genomic Encyclopedia of Type Strains, Phase IV (KMG-IV): sequencing the most valuable type-strain genomes for metagenomic binning, comparative biology and taxonomic classification.</title>
        <authorList>
            <person name="Goeker M."/>
        </authorList>
    </citation>
    <scope>NUCLEOTIDE SEQUENCE [LARGE SCALE GENOMIC DNA]</scope>
    <source>
        <strain evidence="3 4">DSM 21223</strain>
    </source>
</reference>
<dbReference type="InterPro" id="IPR036873">
    <property type="entry name" value="Rhodanese-like_dom_sf"/>
</dbReference>
<accession>A0ABY0IM93</accession>
<dbReference type="PROSITE" id="PS50206">
    <property type="entry name" value="RHODANESE_3"/>
    <property type="match status" value="1"/>
</dbReference>
<feature type="domain" description="Cyclic nucleotide-binding" evidence="1">
    <location>
        <begin position="156"/>
        <end position="258"/>
    </location>
</feature>
<gene>
    <name evidence="3" type="ORF">EV678_3042</name>
</gene>
<comment type="caution">
    <text evidence="3">The sequence shown here is derived from an EMBL/GenBank/DDBJ whole genome shotgun (WGS) entry which is preliminary data.</text>
</comment>
<dbReference type="PANTHER" id="PTHR23011:SF28">
    <property type="entry name" value="CYCLIC NUCLEOTIDE-BINDING DOMAIN CONTAINING PROTEIN"/>
    <property type="match status" value="1"/>
</dbReference>
<proteinExistence type="predicted"/>
<dbReference type="Gene3D" id="2.60.120.10">
    <property type="entry name" value="Jelly Rolls"/>
    <property type="match status" value="2"/>
</dbReference>
<dbReference type="InterPro" id="IPR018490">
    <property type="entry name" value="cNMP-bd_dom_sf"/>
</dbReference>
<dbReference type="Proteomes" id="UP000292136">
    <property type="component" value="Unassembled WGS sequence"/>
</dbReference>
<dbReference type="InterPro" id="IPR018488">
    <property type="entry name" value="cNMP-bd_CS"/>
</dbReference>
<dbReference type="Pfam" id="PF00027">
    <property type="entry name" value="cNMP_binding"/>
    <property type="match status" value="1"/>
</dbReference>
<protein>
    <submittedName>
        <fullName evidence="3">CRP-like cAMP-binding protein</fullName>
    </submittedName>
</protein>
<dbReference type="SMART" id="SM00450">
    <property type="entry name" value="RHOD"/>
    <property type="match status" value="1"/>
</dbReference>
<evidence type="ECO:0000313" key="4">
    <source>
        <dbReference type="Proteomes" id="UP000292136"/>
    </source>
</evidence>
<feature type="domain" description="Rhodanese" evidence="2">
    <location>
        <begin position="275"/>
        <end position="358"/>
    </location>
</feature>
<keyword evidence="4" id="KW-1185">Reference proteome</keyword>
<dbReference type="InterPro" id="IPR000595">
    <property type="entry name" value="cNMP-bd_dom"/>
</dbReference>
<evidence type="ECO:0000259" key="1">
    <source>
        <dbReference type="PROSITE" id="PS50042"/>
    </source>
</evidence>
<dbReference type="SUPFAM" id="SSF52821">
    <property type="entry name" value="Rhodanese/Cell cycle control phosphatase"/>
    <property type="match status" value="1"/>
</dbReference>
<dbReference type="PROSITE" id="PS50042">
    <property type="entry name" value="CNMP_BINDING_3"/>
    <property type="match status" value="1"/>
</dbReference>
<dbReference type="PANTHER" id="PTHR23011">
    <property type="entry name" value="CYCLIC NUCLEOTIDE-BINDING DOMAIN CONTAINING PROTEIN"/>
    <property type="match status" value="1"/>
</dbReference>
<dbReference type="InterPro" id="IPR014710">
    <property type="entry name" value="RmlC-like_jellyroll"/>
</dbReference>
<name>A0ABY0IM93_9RHOO</name>
<dbReference type="EMBL" id="SHKM01000003">
    <property type="protein sequence ID" value="RZT75855.1"/>
    <property type="molecule type" value="Genomic_DNA"/>
</dbReference>